<evidence type="ECO:0000259" key="6">
    <source>
        <dbReference type="Pfam" id="PF04085"/>
    </source>
</evidence>
<comment type="similarity">
    <text evidence="1 5">Belongs to the MreC family.</text>
</comment>
<dbReference type="PIRSF" id="PIRSF038471">
    <property type="entry name" value="MreC"/>
    <property type="match status" value="1"/>
</dbReference>
<dbReference type="GO" id="GO:0005886">
    <property type="term" value="C:plasma membrane"/>
    <property type="evidence" value="ECO:0007669"/>
    <property type="project" value="TreeGrafter"/>
</dbReference>
<evidence type="ECO:0000256" key="3">
    <source>
        <dbReference type="ARBA" id="ARBA00022960"/>
    </source>
</evidence>
<keyword evidence="3 5" id="KW-0133">Cell shape</keyword>
<name>B9XG14_PEDPL</name>
<dbReference type="InterPro" id="IPR042177">
    <property type="entry name" value="Cell/Rod_1"/>
</dbReference>
<organism evidence="7 8">
    <name type="scientific">Pedosphaera parvula (strain Ellin514)</name>
    <dbReference type="NCBI Taxonomy" id="320771"/>
    <lineage>
        <taxon>Bacteria</taxon>
        <taxon>Pseudomonadati</taxon>
        <taxon>Verrucomicrobiota</taxon>
        <taxon>Pedosphaerae</taxon>
        <taxon>Pedosphaerales</taxon>
        <taxon>Pedosphaeraceae</taxon>
        <taxon>Pedosphaera</taxon>
    </lineage>
</organism>
<feature type="domain" description="Rod shape-determining protein MreC beta-barrel core" evidence="6">
    <location>
        <begin position="117"/>
        <end position="267"/>
    </location>
</feature>
<dbReference type="Proteomes" id="UP000003688">
    <property type="component" value="Unassembled WGS sequence"/>
</dbReference>
<dbReference type="GO" id="GO:0008360">
    <property type="term" value="P:regulation of cell shape"/>
    <property type="evidence" value="ECO:0007669"/>
    <property type="project" value="UniProtKB-KW"/>
</dbReference>
<evidence type="ECO:0000256" key="4">
    <source>
        <dbReference type="ARBA" id="ARBA00032089"/>
    </source>
</evidence>
<dbReference type="STRING" id="320771.Cflav_PD3893"/>
<dbReference type="InterPro" id="IPR007221">
    <property type="entry name" value="MreC"/>
</dbReference>
<dbReference type="NCBIfam" id="TIGR00219">
    <property type="entry name" value="mreC"/>
    <property type="match status" value="1"/>
</dbReference>
<evidence type="ECO:0000256" key="5">
    <source>
        <dbReference type="PIRNR" id="PIRNR038471"/>
    </source>
</evidence>
<dbReference type="InterPro" id="IPR055342">
    <property type="entry name" value="MreC_beta-barrel_core"/>
</dbReference>
<comment type="function">
    <text evidence="5">Involved in formation and maintenance of cell shape.</text>
</comment>
<proteinExistence type="inferred from homology"/>
<evidence type="ECO:0000256" key="1">
    <source>
        <dbReference type="ARBA" id="ARBA00009369"/>
    </source>
</evidence>
<dbReference type="EMBL" id="ABOX02000011">
    <property type="protein sequence ID" value="EEF61176.1"/>
    <property type="molecule type" value="Genomic_DNA"/>
</dbReference>
<dbReference type="AlphaFoldDB" id="B9XG14"/>
<dbReference type="Gene3D" id="2.40.10.340">
    <property type="entry name" value="Rod shape-determining protein MreC, domain 1"/>
    <property type="match status" value="1"/>
</dbReference>
<keyword evidence="8" id="KW-1185">Reference proteome</keyword>
<gene>
    <name evidence="7" type="ORF">Cflav_PD3893</name>
</gene>
<dbReference type="PANTHER" id="PTHR34138:SF1">
    <property type="entry name" value="CELL SHAPE-DETERMINING PROTEIN MREC"/>
    <property type="match status" value="1"/>
</dbReference>
<protein>
    <recommendedName>
        <fullName evidence="2 5">Cell shape-determining protein MreC</fullName>
    </recommendedName>
    <alternativeName>
        <fullName evidence="4 5">Cell shape protein MreC</fullName>
    </alternativeName>
</protein>
<dbReference type="Gene3D" id="2.40.10.350">
    <property type="entry name" value="Rod shape-determining protein MreC, domain 2"/>
    <property type="match status" value="1"/>
</dbReference>
<sequence precursor="true">MLKRPHYIALGLVGLLTLIVLNLPSHSVNQIKIGIGSLFLPMFGLAKSSHQIVDQATTAILPRGELIRQNEQLRSTNQQLQFRAMQSDAVMRENDQLRQLLGLQKQARWKLKLANLILRDPANWWQTVEIDVGTRDGIKPDMPVLTPTGSLVGRIVNVKLTHSQVALIGNPNCRVAAMIDKTGETGVISDVASVLDHSLVTLSYLSNNTNLKPGQGVITSGMGGFFPKGIPIGQIAEDSKTVEFGLYTEARVKLSANLSTLEEVFVLIP</sequence>
<dbReference type="OrthoDB" id="9792313at2"/>
<comment type="caution">
    <text evidence="7">The sequence shown here is derived from an EMBL/GenBank/DDBJ whole genome shotgun (WGS) entry which is preliminary data.</text>
</comment>
<dbReference type="Pfam" id="PF04085">
    <property type="entry name" value="MreC"/>
    <property type="match status" value="1"/>
</dbReference>
<dbReference type="PANTHER" id="PTHR34138">
    <property type="entry name" value="CELL SHAPE-DETERMINING PROTEIN MREC"/>
    <property type="match status" value="1"/>
</dbReference>
<evidence type="ECO:0000313" key="8">
    <source>
        <dbReference type="Proteomes" id="UP000003688"/>
    </source>
</evidence>
<reference evidence="7 8" key="1">
    <citation type="journal article" date="2011" name="J. Bacteriol.">
        <title>Genome sequence of 'Pedosphaera parvula' Ellin514, an aerobic Verrucomicrobial isolate from pasture soil.</title>
        <authorList>
            <person name="Kant R."/>
            <person name="van Passel M.W."/>
            <person name="Sangwan P."/>
            <person name="Palva A."/>
            <person name="Lucas S."/>
            <person name="Copeland A."/>
            <person name="Lapidus A."/>
            <person name="Glavina Del Rio T."/>
            <person name="Dalin E."/>
            <person name="Tice H."/>
            <person name="Bruce D."/>
            <person name="Goodwin L."/>
            <person name="Pitluck S."/>
            <person name="Chertkov O."/>
            <person name="Larimer F.W."/>
            <person name="Land M.L."/>
            <person name="Hauser L."/>
            <person name="Brettin T.S."/>
            <person name="Detter J.C."/>
            <person name="Han S."/>
            <person name="de Vos W.M."/>
            <person name="Janssen P.H."/>
            <person name="Smidt H."/>
        </authorList>
    </citation>
    <scope>NUCLEOTIDE SEQUENCE [LARGE SCALE GENOMIC DNA]</scope>
    <source>
        <strain evidence="7 8">Ellin514</strain>
    </source>
</reference>
<evidence type="ECO:0000256" key="2">
    <source>
        <dbReference type="ARBA" id="ARBA00013855"/>
    </source>
</evidence>
<evidence type="ECO:0000313" key="7">
    <source>
        <dbReference type="EMBL" id="EEF61176.1"/>
    </source>
</evidence>
<dbReference type="RefSeq" id="WP_007414760.1">
    <property type="nucleotide sequence ID" value="NZ_ABOX02000011.1"/>
</dbReference>
<accession>B9XG14</accession>
<dbReference type="InterPro" id="IPR042175">
    <property type="entry name" value="Cell/Rod_MreC_2"/>
</dbReference>